<dbReference type="EMBL" id="CP092882">
    <property type="protein sequence ID" value="UYV81230.1"/>
    <property type="molecule type" value="Genomic_DNA"/>
</dbReference>
<name>A0ABY6LND8_9ARAC</name>
<evidence type="ECO:0000313" key="1">
    <source>
        <dbReference type="EMBL" id="UYV81230.1"/>
    </source>
</evidence>
<sequence>MTLNRVPPEEKGVAPKKEEMDISTSKAYFILTGDLAMKRVAAKFVPKLLTAEQNQLRVQSSKDMLDCTNSDHEFMNIIITGGEC</sequence>
<reference evidence="1 2" key="1">
    <citation type="submission" date="2022-01" db="EMBL/GenBank/DDBJ databases">
        <title>A chromosomal length assembly of Cordylochernes scorpioides.</title>
        <authorList>
            <person name="Zeh D."/>
            <person name="Zeh J."/>
        </authorList>
    </citation>
    <scope>NUCLEOTIDE SEQUENCE [LARGE SCALE GENOMIC DNA]</scope>
    <source>
        <strain evidence="1">IN4F17</strain>
        <tissue evidence="1">Whole Body</tissue>
    </source>
</reference>
<accession>A0ABY6LND8</accession>
<dbReference type="Proteomes" id="UP001235939">
    <property type="component" value="Chromosome 20"/>
</dbReference>
<evidence type="ECO:0000313" key="2">
    <source>
        <dbReference type="Proteomes" id="UP001235939"/>
    </source>
</evidence>
<proteinExistence type="predicted"/>
<keyword evidence="2" id="KW-1185">Reference proteome</keyword>
<organism evidence="1 2">
    <name type="scientific">Cordylochernes scorpioides</name>
    <dbReference type="NCBI Taxonomy" id="51811"/>
    <lineage>
        <taxon>Eukaryota</taxon>
        <taxon>Metazoa</taxon>
        <taxon>Ecdysozoa</taxon>
        <taxon>Arthropoda</taxon>
        <taxon>Chelicerata</taxon>
        <taxon>Arachnida</taxon>
        <taxon>Pseudoscorpiones</taxon>
        <taxon>Cheliferoidea</taxon>
        <taxon>Chernetidae</taxon>
        <taxon>Cordylochernes</taxon>
    </lineage>
</organism>
<gene>
    <name evidence="1" type="ORF">LAZ67_20000412</name>
</gene>
<protein>
    <submittedName>
        <fullName evidence="1">Uncharacterized protein</fullName>
    </submittedName>
</protein>